<reference evidence="1 2" key="1">
    <citation type="submission" date="2020-02" db="EMBL/GenBank/DDBJ databases">
        <title>Whole Genome Shotgun Sequence of Streptomyces sp. strain CWH03.</title>
        <authorList>
            <person name="Dohra H."/>
            <person name="Kodani S."/>
            <person name="Yamamura H."/>
        </authorList>
    </citation>
    <scope>NUCLEOTIDE SEQUENCE [LARGE SCALE GENOMIC DNA]</scope>
    <source>
        <strain evidence="1 2">CWH03</strain>
    </source>
</reference>
<dbReference type="EMBL" id="BLLG01000006">
    <property type="protein sequence ID" value="GFH36641.1"/>
    <property type="molecule type" value="Genomic_DNA"/>
</dbReference>
<proteinExistence type="predicted"/>
<sequence>MPLLAGQIMTAGQAGRLQPRTYEAVGTSNLALTTTEADVPGASITLDAETAGAVYVAHAVFSFDATGTTTAFASGALDLDGAGVTGNARWTGDLASDFGSPAMLWRGTLTAGTHTFKLRGSISSGTGIQVLGAFTKLIVTVHEVV</sequence>
<name>A0A6A0AWC1_9ACTN</name>
<dbReference type="AlphaFoldDB" id="A0A6A0AWC1"/>
<gene>
    <name evidence="1" type="ORF">SCWH03_28720</name>
</gene>
<organism evidence="1 2">
    <name type="scientific">Streptomyces pacificus</name>
    <dbReference type="NCBI Taxonomy" id="2705029"/>
    <lineage>
        <taxon>Bacteria</taxon>
        <taxon>Bacillati</taxon>
        <taxon>Actinomycetota</taxon>
        <taxon>Actinomycetes</taxon>
        <taxon>Kitasatosporales</taxon>
        <taxon>Streptomycetaceae</taxon>
        <taxon>Streptomyces</taxon>
    </lineage>
</organism>
<evidence type="ECO:0000313" key="1">
    <source>
        <dbReference type="EMBL" id="GFH36641.1"/>
    </source>
</evidence>
<dbReference type="Proteomes" id="UP000484988">
    <property type="component" value="Unassembled WGS sequence"/>
</dbReference>
<comment type="caution">
    <text evidence="1">The sequence shown here is derived from an EMBL/GenBank/DDBJ whole genome shotgun (WGS) entry which is preliminary data.</text>
</comment>
<accession>A0A6A0AWC1</accession>
<protein>
    <submittedName>
        <fullName evidence="1">Uncharacterized protein</fullName>
    </submittedName>
</protein>
<dbReference type="RefSeq" id="WP_173264475.1">
    <property type="nucleotide sequence ID" value="NZ_BLLG01000006.1"/>
</dbReference>
<evidence type="ECO:0000313" key="2">
    <source>
        <dbReference type="Proteomes" id="UP000484988"/>
    </source>
</evidence>
<keyword evidence="2" id="KW-1185">Reference proteome</keyword>